<dbReference type="OrthoDB" id="439921at2759"/>
<evidence type="ECO:0000259" key="8">
    <source>
        <dbReference type="PROSITE" id="PS50989"/>
    </source>
</evidence>
<proteinExistence type="inferred from homology"/>
<evidence type="ECO:0000256" key="4">
    <source>
        <dbReference type="ARBA" id="ARBA00031237"/>
    </source>
</evidence>
<feature type="domain" description="CoA carboxyltransferase C-terminal" evidence="8">
    <location>
        <begin position="338"/>
        <end position="567"/>
    </location>
</feature>
<accession>A0A6A5XRU5</accession>
<dbReference type="InterPro" id="IPR045190">
    <property type="entry name" value="MCCB/AccD1-like"/>
</dbReference>
<dbReference type="PANTHER" id="PTHR22855:SF13">
    <property type="entry name" value="METHYLCROTONOYL-COA CARBOXYLASE BETA CHAIN, MITOCHONDRIAL"/>
    <property type="match status" value="1"/>
</dbReference>
<comment type="similarity">
    <text evidence="1">Belongs to the AccD/PCCB family.</text>
</comment>
<dbReference type="EMBL" id="ML978069">
    <property type="protein sequence ID" value="KAF2015653.1"/>
    <property type="molecule type" value="Genomic_DNA"/>
</dbReference>
<evidence type="ECO:0000256" key="5">
    <source>
        <dbReference type="ARBA" id="ARBA00031404"/>
    </source>
</evidence>
<dbReference type="Pfam" id="PF01039">
    <property type="entry name" value="Carboxyl_trans"/>
    <property type="match status" value="1"/>
</dbReference>
<dbReference type="InterPro" id="IPR011762">
    <property type="entry name" value="COA_CT_N"/>
</dbReference>
<dbReference type="GO" id="GO:0005739">
    <property type="term" value="C:mitochondrion"/>
    <property type="evidence" value="ECO:0007669"/>
    <property type="project" value="TreeGrafter"/>
</dbReference>
<comment type="catalytic activity">
    <reaction evidence="6">
        <text>3-methylbut-2-enoyl-CoA + hydrogencarbonate + ATP = 3-methyl-(2E)-glutaconyl-CoA + ADP + phosphate + H(+)</text>
        <dbReference type="Rhea" id="RHEA:13589"/>
        <dbReference type="ChEBI" id="CHEBI:15378"/>
        <dbReference type="ChEBI" id="CHEBI:17544"/>
        <dbReference type="ChEBI" id="CHEBI:30616"/>
        <dbReference type="ChEBI" id="CHEBI:43474"/>
        <dbReference type="ChEBI" id="CHEBI:57344"/>
        <dbReference type="ChEBI" id="CHEBI:57346"/>
        <dbReference type="ChEBI" id="CHEBI:456216"/>
        <dbReference type="EC" id="6.4.1.4"/>
    </reaction>
</comment>
<dbReference type="PROSITE" id="PS50980">
    <property type="entry name" value="COA_CT_NTER"/>
    <property type="match status" value="1"/>
</dbReference>
<organism evidence="9 10">
    <name type="scientific">Aaosphaeria arxii CBS 175.79</name>
    <dbReference type="NCBI Taxonomy" id="1450172"/>
    <lineage>
        <taxon>Eukaryota</taxon>
        <taxon>Fungi</taxon>
        <taxon>Dikarya</taxon>
        <taxon>Ascomycota</taxon>
        <taxon>Pezizomycotina</taxon>
        <taxon>Dothideomycetes</taxon>
        <taxon>Pleosporomycetidae</taxon>
        <taxon>Pleosporales</taxon>
        <taxon>Pleosporales incertae sedis</taxon>
        <taxon>Aaosphaeria</taxon>
    </lineage>
</organism>
<dbReference type="GO" id="GO:0004485">
    <property type="term" value="F:methylcrotonoyl-CoA carboxylase activity"/>
    <property type="evidence" value="ECO:0007669"/>
    <property type="project" value="UniProtKB-EC"/>
</dbReference>
<protein>
    <recommendedName>
        <fullName evidence="3">methylcrotonoyl-CoA carboxylase</fullName>
        <ecNumber evidence="3">6.4.1.4</ecNumber>
    </recommendedName>
    <alternativeName>
        <fullName evidence="5">3-methylcrotonyl-CoA carboxylase 2</fullName>
    </alternativeName>
    <alternativeName>
        <fullName evidence="4">3-methylcrotonyl-CoA:carbon dioxide ligase subunit beta</fullName>
    </alternativeName>
</protein>
<evidence type="ECO:0000256" key="3">
    <source>
        <dbReference type="ARBA" id="ARBA00026116"/>
    </source>
</evidence>
<dbReference type="UniPathway" id="UPA00363">
    <property type="reaction ID" value="UER00861"/>
</dbReference>
<dbReference type="PROSITE" id="PS50989">
    <property type="entry name" value="COA_CT_CTER"/>
    <property type="match status" value="1"/>
</dbReference>
<dbReference type="PANTHER" id="PTHR22855">
    <property type="entry name" value="ACETYL, PROPIONYL, PYRUVATE, AND GLUTACONYL CARBOXYLASE-RELATED"/>
    <property type="match status" value="1"/>
</dbReference>
<reference evidence="9" key="1">
    <citation type="journal article" date="2020" name="Stud. Mycol.">
        <title>101 Dothideomycetes genomes: a test case for predicting lifestyles and emergence of pathogens.</title>
        <authorList>
            <person name="Haridas S."/>
            <person name="Albert R."/>
            <person name="Binder M."/>
            <person name="Bloem J."/>
            <person name="Labutti K."/>
            <person name="Salamov A."/>
            <person name="Andreopoulos B."/>
            <person name="Baker S."/>
            <person name="Barry K."/>
            <person name="Bills G."/>
            <person name="Bluhm B."/>
            <person name="Cannon C."/>
            <person name="Castanera R."/>
            <person name="Culley D."/>
            <person name="Daum C."/>
            <person name="Ezra D."/>
            <person name="Gonzalez J."/>
            <person name="Henrissat B."/>
            <person name="Kuo A."/>
            <person name="Liang C."/>
            <person name="Lipzen A."/>
            <person name="Lutzoni F."/>
            <person name="Magnuson J."/>
            <person name="Mondo S."/>
            <person name="Nolan M."/>
            <person name="Ohm R."/>
            <person name="Pangilinan J."/>
            <person name="Park H.-J."/>
            <person name="Ramirez L."/>
            <person name="Alfaro M."/>
            <person name="Sun H."/>
            <person name="Tritt A."/>
            <person name="Yoshinaga Y."/>
            <person name="Zwiers L.-H."/>
            <person name="Turgeon B."/>
            <person name="Goodwin S."/>
            <person name="Spatafora J."/>
            <person name="Crous P."/>
            <person name="Grigoriev I."/>
        </authorList>
    </citation>
    <scope>NUCLEOTIDE SEQUENCE</scope>
    <source>
        <strain evidence="9">CBS 175.79</strain>
    </source>
</reference>
<keyword evidence="9" id="KW-0808">Transferase</keyword>
<dbReference type="Gene3D" id="3.90.226.10">
    <property type="entry name" value="2-enoyl-CoA Hydratase, Chain A, domain 1"/>
    <property type="match status" value="2"/>
</dbReference>
<evidence type="ECO:0000259" key="7">
    <source>
        <dbReference type="PROSITE" id="PS50980"/>
    </source>
</evidence>
<dbReference type="InterPro" id="IPR029045">
    <property type="entry name" value="ClpP/crotonase-like_dom_sf"/>
</dbReference>
<evidence type="ECO:0000256" key="1">
    <source>
        <dbReference type="ARBA" id="ARBA00006102"/>
    </source>
</evidence>
<dbReference type="RefSeq" id="XP_033383992.1">
    <property type="nucleotide sequence ID" value="XM_033524401.1"/>
</dbReference>
<comment type="pathway">
    <text evidence="2">Amino-acid degradation; L-leucine degradation; (S)-3-hydroxy-3-methylglutaryl-CoA from 3-isovaleryl-CoA: step 2/3.</text>
</comment>
<dbReference type="GO" id="GO:0016740">
    <property type="term" value="F:transferase activity"/>
    <property type="evidence" value="ECO:0007669"/>
    <property type="project" value="UniProtKB-KW"/>
</dbReference>
<evidence type="ECO:0000256" key="6">
    <source>
        <dbReference type="ARBA" id="ARBA00052347"/>
    </source>
</evidence>
<dbReference type="EC" id="6.4.1.4" evidence="3"/>
<feature type="domain" description="CoA carboxyltransferase N-terminal" evidence="7">
    <location>
        <begin position="76"/>
        <end position="333"/>
    </location>
</feature>
<evidence type="ECO:0000256" key="2">
    <source>
        <dbReference type="ARBA" id="ARBA00025711"/>
    </source>
</evidence>
<name>A0A6A5XRU5_9PLEO</name>
<dbReference type="GO" id="GO:1905202">
    <property type="term" value="C:methylcrotonoyl-CoA carboxylase complex"/>
    <property type="evidence" value="ECO:0007669"/>
    <property type="project" value="TreeGrafter"/>
</dbReference>
<dbReference type="FunFam" id="3.90.226.10:FF:000004">
    <property type="entry name" value="Methylcrotonoyl-CoA carboxylase beta chain"/>
    <property type="match status" value="1"/>
</dbReference>
<gene>
    <name evidence="9" type="ORF">BU24DRAFT_369538</name>
</gene>
<dbReference type="FunFam" id="3.90.226.10:FF:000007">
    <property type="entry name" value="Methylcrotonoyl-CoA carboxylase subunit beta"/>
    <property type="match status" value="1"/>
</dbReference>
<dbReference type="SUPFAM" id="SSF52096">
    <property type="entry name" value="ClpP/crotonase"/>
    <property type="match status" value="2"/>
</dbReference>
<dbReference type="AlphaFoldDB" id="A0A6A5XRU5"/>
<dbReference type="GO" id="GO:0006552">
    <property type="term" value="P:L-leucine catabolic process"/>
    <property type="evidence" value="ECO:0007669"/>
    <property type="project" value="UniProtKB-UniPathway"/>
</dbReference>
<dbReference type="InterPro" id="IPR034733">
    <property type="entry name" value="AcCoA_carboxyl_beta"/>
</dbReference>
<evidence type="ECO:0000313" key="9">
    <source>
        <dbReference type="EMBL" id="KAF2015653.1"/>
    </source>
</evidence>
<sequence length="577" mass="61823">MPPMAPSREALTLLRHAIRPALRTRRTAPLLRHQQQLQLHRGIATFTHSHHAKAVSTIPTSVDPSSAEFQENKAQMDDAMTRLTDLHTKISQGGPQKARDKHVQRGKMLVRDRITALVDPGTTFLELSQLAGYNVYEGEDVPAGGIVTGIGSVSGVTCVIVANDSTVKGGTYYPITVKKHLRAQAIALENRLPCLYLVDSGGANLPHQADVFPDKEHFGRIFYNQARMSAAGIPQISVVMGPCTAGGAYVPSMCDESIIVENQGTVFLAGPPLVKAATGEVVSAEDLGGGRLHTEISGVTDYLAVDDAHALVLARRSVANLNWHRNAPAPAEVAYEEPLYDPAELDGIVGTSLRRQIPAHEIIARIVDGSSFAEFKPSYGTTLVTGFAKIYGQPVGIVANNGILFSESSLKGAHFVQLCGKRQIPLVFLQNISGFMVGADAEKGGIAKNGAKLVTAVSCVDVPKFTVVVGSSAGAGNYGMCGRAYSPRLLFTWPNAKTSVMGAEQLSSVMEAVGRQADPELKARIERESEATFGSARLWDDGIIPPSHTRRVLGLGLRAAMGGQREEKETQYGVFRM</sequence>
<evidence type="ECO:0000313" key="10">
    <source>
        <dbReference type="Proteomes" id="UP000799778"/>
    </source>
</evidence>
<dbReference type="InterPro" id="IPR011763">
    <property type="entry name" value="COA_CT_C"/>
</dbReference>
<dbReference type="GeneID" id="54281798"/>
<dbReference type="Proteomes" id="UP000799778">
    <property type="component" value="Unassembled WGS sequence"/>
</dbReference>
<keyword evidence="10" id="KW-1185">Reference proteome</keyword>